<gene>
    <name evidence="1" type="ORF">SAMN05216605_109227</name>
</gene>
<dbReference type="InterPro" id="IPR010374">
    <property type="entry name" value="DUF969"/>
</dbReference>
<proteinExistence type="predicted"/>
<organism evidence="1 2">
    <name type="scientific">Pseudomonas abietaniphila</name>
    <dbReference type="NCBI Taxonomy" id="89065"/>
    <lineage>
        <taxon>Bacteria</taxon>
        <taxon>Pseudomonadati</taxon>
        <taxon>Pseudomonadota</taxon>
        <taxon>Gammaproteobacteria</taxon>
        <taxon>Pseudomonadales</taxon>
        <taxon>Pseudomonadaceae</taxon>
        <taxon>Pseudomonas</taxon>
    </lineage>
</organism>
<dbReference type="Proteomes" id="UP000182894">
    <property type="component" value="Unassembled WGS sequence"/>
</dbReference>
<dbReference type="EMBL" id="FNCO01000009">
    <property type="protein sequence ID" value="SDH97021.1"/>
    <property type="molecule type" value="Genomic_DNA"/>
</dbReference>
<sequence>MQTAINLWPLLGVLVIVLGFVLRFNPMLVVALATGLAASMPLDTLLANIGTGFCIS</sequence>
<dbReference type="AlphaFoldDB" id="A0A1G8GRY0"/>
<accession>A0A1G8GRY0</accession>
<dbReference type="STRING" id="89065.SAMN05216605_109227"/>
<reference evidence="2" key="1">
    <citation type="submission" date="2016-10" db="EMBL/GenBank/DDBJ databases">
        <authorList>
            <person name="Varghese N."/>
            <person name="Submissions S."/>
        </authorList>
    </citation>
    <scope>NUCLEOTIDE SEQUENCE [LARGE SCALE GENOMIC DNA]</scope>
    <source>
        <strain evidence="2">ATCC 700689</strain>
    </source>
</reference>
<protein>
    <submittedName>
        <fullName evidence="1">Uncharacterized protein</fullName>
    </submittedName>
</protein>
<dbReference type="Pfam" id="PF06149">
    <property type="entry name" value="DUF969"/>
    <property type="match status" value="1"/>
</dbReference>
<evidence type="ECO:0000313" key="2">
    <source>
        <dbReference type="Proteomes" id="UP000182894"/>
    </source>
</evidence>
<keyword evidence="2" id="KW-1185">Reference proteome</keyword>
<name>A0A1G8GRY0_9PSED</name>
<evidence type="ECO:0000313" key="1">
    <source>
        <dbReference type="EMBL" id="SDH97021.1"/>
    </source>
</evidence>